<dbReference type="InterPro" id="IPR001719">
    <property type="entry name" value="AP_endonuc_2"/>
</dbReference>
<dbReference type="HAMAP" id="MF_00152">
    <property type="entry name" value="Nfo"/>
    <property type="match status" value="1"/>
</dbReference>
<dbReference type="AlphaFoldDB" id="H9UG14"/>
<accession>H9UG14</accession>
<keyword evidence="4" id="KW-1185">Reference proteome</keyword>
<comment type="cofactor">
    <cofactor evidence="1">
        <name>Zn(2+)</name>
        <dbReference type="ChEBI" id="CHEBI:29105"/>
    </cofactor>
    <text evidence="1">Binds 3 Zn(2+) ions.</text>
</comment>
<reference evidence="4" key="1">
    <citation type="journal article" date="2013" name="Stand. Genomic Sci.">
        <title>Complete genome sequence of the halophilic bacterium Spirochaeta africana type strain (Z-7692(T)) from the alkaline Lake Magadi in the East African Rift.</title>
        <authorList>
            <person name="Liolos K."/>
            <person name="Abt B."/>
            <person name="Scheuner C."/>
            <person name="Teshima H."/>
            <person name="Held B."/>
            <person name="Lapidus A."/>
            <person name="Nolan M."/>
            <person name="Lucas S."/>
            <person name="Deshpande S."/>
            <person name="Cheng J.F."/>
            <person name="Tapia R."/>
            <person name="Goodwin L.A."/>
            <person name="Pitluck S."/>
            <person name="Pagani I."/>
            <person name="Ivanova N."/>
            <person name="Mavromatis K."/>
            <person name="Mikhailova N."/>
            <person name="Huntemann M."/>
            <person name="Pati A."/>
            <person name="Chen A."/>
            <person name="Palaniappan K."/>
            <person name="Land M."/>
            <person name="Rohde M."/>
            <person name="Tindall B.J."/>
            <person name="Detter J.C."/>
            <person name="Goker M."/>
            <person name="Bristow J."/>
            <person name="Eisen J.A."/>
            <person name="Markowitz V."/>
            <person name="Hugenholtz P."/>
            <person name="Woyke T."/>
            <person name="Klenk H.P."/>
            <person name="Kyrpides N.C."/>
        </authorList>
    </citation>
    <scope>NUCLEOTIDE SEQUENCE</scope>
    <source>
        <strain evidence="4">ATCC 700263 / DSM 8902 / Z-7692</strain>
    </source>
</reference>
<dbReference type="SMART" id="SM00518">
    <property type="entry name" value="AP2Ec"/>
    <property type="match status" value="1"/>
</dbReference>
<dbReference type="PROSITE" id="PS51432">
    <property type="entry name" value="AP_NUCLEASE_F2_4"/>
    <property type="match status" value="1"/>
</dbReference>
<dbReference type="CDD" id="cd00019">
    <property type="entry name" value="AP2Ec"/>
    <property type="match status" value="1"/>
</dbReference>
<evidence type="ECO:0000313" key="4">
    <source>
        <dbReference type="Proteomes" id="UP000007383"/>
    </source>
</evidence>
<dbReference type="GO" id="GO:0006284">
    <property type="term" value="P:base-excision repair"/>
    <property type="evidence" value="ECO:0007669"/>
    <property type="project" value="TreeGrafter"/>
</dbReference>
<dbReference type="GO" id="GO:0003677">
    <property type="term" value="F:DNA binding"/>
    <property type="evidence" value="ECO:0007669"/>
    <property type="project" value="InterPro"/>
</dbReference>
<comment type="catalytic activity">
    <reaction evidence="1">
        <text>Endonucleolytic cleavage to 5'-phosphooligonucleotide end-products.</text>
        <dbReference type="EC" id="3.1.21.2"/>
    </reaction>
</comment>
<dbReference type="PANTHER" id="PTHR21445">
    <property type="entry name" value="ENDONUCLEASE IV ENDODEOXYRIBONUCLEASE IV"/>
    <property type="match status" value="1"/>
</dbReference>
<keyword evidence="1 3" id="KW-0255">Endonuclease</keyword>
<proteinExistence type="inferred from homology"/>
<dbReference type="RefSeq" id="WP_014454455.1">
    <property type="nucleotide sequence ID" value="NC_017098.1"/>
</dbReference>
<dbReference type="EMBL" id="CP003282">
    <property type="protein sequence ID" value="AFG36457.1"/>
    <property type="molecule type" value="Genomic_DNA"/>
</dbReference>
<dbReference type="SUPFAM" id="SSF51658">
    <property type="entry name" value="Xylose isomerase-like"/>
    <property type="match status" value="1"/>
</dbReference>
<gene>
    <name evidence="1" type="primary">nfo</name>
    <name evidence="3" type="ordered locus">Spiaf_0352</name>
</gene>
<dbReference type="Proteomes" id="UP000007383">
    <property type="component" value="Chromosome"/>
</dbReference>
<dbReference type="Gene3D" id="3.20.20.150">
    <property type="entry name" value="Divalent-metal-dependent TIM barrel enzymes"/>
    <property type="match status" value="1"/>
</dbReference>
<organism evidence="3 4">
    <name type="scientific">Spirochaeta africana (strain ATCC 700263 / DSM 8902 / Z-7692)</name>
    <dbReference type="NCBI Taxonomy" id="889378"/>
    <lineage>
        <taxon>Bacteria</taxon>
        <taxon>Pseudomonadati</taxon>
        <taxon>Spirochaetota</taxon>
        <taxon>Spirochaetia</taxon>
        <taxon>Spirochaetales</taxon>
        <taxon>Spirochaetaceae</taxon>
        <taxon>Spirochaeta</taxon>
    </lineage>
</organism>
<feature type="binding site" evidence="1">
    <location>
        <position position="261"/>
    </location>
    <ligand>
        <name>Zn(2+)</name>
        <dbReference type="ChEBI" id="CHEBI:29105"/>
        <label>2</label>
    </ligand>
</feature>
<feature type="binding site" evidence="1">
    <location>
        <position position="143"/>
    </location>
    <ligand>
        <name>Zn(2+)</name>
        <dbReference type="ChEBI" id="CHEBI:29105"/>
        <label>2</label>
    </ligand>
</feature>
<keyword evidence="1" id="KW-0862">Zinc</keyword>
<dbReference type="GO" id="GO:0008833">
    <property type="term" value="F:deoxyribonuclease IV (phage-T4-induced) activity"/>
    <property type="evidence" value="ECO:0007669"/>
    <property type="project" value="UniProtKB-UniRule"/>
</dbReference>
<dbReference type="PATRIC" id="fig|889378.3.peg.355"/>
<keyword evidence="1" id="KW-0227">DNA damage</keyword>
<dbReference type="Pfam" id="PF01261">
    <property type="entry name" value="AP_endonuc_2"/>
    <property type="match status" value="1"/>
</dbReference>
<dbReference type="GO" id="GO:0008270">
    <property type="term" value="F:zinc ion binding"/>
    <property type="evidence" value="ECO:0007669"/>
    <property type="project" value="UniProtKB-UniRule"/>
</dbReference>
<evidence type="ECO:0000313" key="3">
    <source>
        <dbReference type="EMBL" id="AFG36457.1"/>
    </source>
</evidence>
<evidence type="ECO:0000256" key="1">
    <source>
        <dbReference type="HAMAP-Rule" id="MF_00152"/>
    </source>
</evidence>
<dbReference type="NCBIfam" id="TIGR00587">
    <property type="entry name" value="nfo"/>
    <property type="match status" value="1"/>
</dbReference>
<dbReference type="GO" id="GO:0003906">
    <property type="term" value="F:DNA-(apurinic or apyrimidinic site) endonuclease activity"/>
    <property type="evidence" value="ECO:0007669"/>
    <property type="project" value="TreeGrafter"/>
</dbReference>
<keyword evidence="1" id="KW-0479">Metal-binding</keyword>
<dbReference type="KEGG" id="sfc:Spiaf_0352"/>
<dbReference type="EC" id="3.1.21.2" evidence="1"/>
<dbReference type="eggNOG" id="COG0648">
    <property type="taxonomic scope" value="Bacteria"/>
</dbReference>
<feature type="binding site" evidence="1">
    <location>
        <position position="216"/>
    </location>
    <ligand>
        <name>Zn(2+)</name>
        <dbReference type="ChEBI" id="CHEBI:29105"/>
        <label>2</label>
    </ligand>
</feature>
<name>H9UG14_SPIAZ</name>
<feature type="binding site" evidence="1">
    <location>
        <position position="107"/>
    </location>
    <ligand>
        <name>Zn(2+)</name>
        <dbReference type="ChEBI" id="CHEBI:29105"/>
        <label>1</label>
    </ligand>
</feature>
<dbReference type="OrthoDB" id="9805666at2"/>
<comment type="function">
    <text evidence="1">Endonuclease IV plays a role in DNA repair. It cleaves phosphodiester bonds at apurinic or apyrimidinic (AP) sites, generating a 3'-hydroxyl group and a 5'-terminal sugar phosphate.</text>
</comment>
<feature type="binding site" evidence="1">
    <location>
        <position position="176"/>
    </location>
    <ligand>
        <name>Zn(2+)</name>
        <dbReference type="ChEBI" id="CHEBI:29105"/>
        <label>2</label>
    </ligand>
</feature>
<dbReference type="GO" id="GO:0008081">
    <property type="term" value="F:phosphoric diester hydrolase activity"/>
    <property type="evidence" value="ECO:0007669"/>
    <property type="project" value="TreeGrafter"/>
</dbReference>
<feature type="binding site" evidence="1">
    <location>
        <position position="179"/>
    </location>
    <ligand>
        <name>Zn(2+)</name>
        <dbReference type="ChEBI" id="CHEBI:29105"/>
        <label>3</label>
    </ligand>
</feature>
<protein>
    <recommendedName>
        <fullName evidence="1">Probable endonuclease 4</fullName>
        <ecNumber evidence="1">3.1.21.2</ecNumber>
    </recommendedName>
    <alternativeName>
        <fullName evidence="1">Endodeoxyribonuclease IV</fullName>
    </alternativeName>
    <alternativeName>
        <fullName evidence="1">Endonuclease IV</fullName>
    </alternativeName>
</protein>
<feature type="binding site" evidence="1">
    <location>
        <position position="67"/>
    </location>
    <ligand>
        <name>Zn(2+)</name>
        <dbReference type="ChEBI" id="CHEBI:29105"/>
        <label>1</label>
    </ligand>
</feature>
<feature type="domain" description="Xylose isomerase-like TIM barrel" evidence="2">
    <location>
        <begin position="18"/>
        <end position="280"/>
    </location>
</feature>
<dbReference type="HOGENOM" id="CLU_025885_0_1_12"/>
<comment type="similarity">
    <text evidence="1">Belongs to the AP endonuclease 2 family.</text>
</comment>
<keyword evidence="1" id="KW-0378">Hydrolase</keyword>
<sequence length="284" mass="30934">MPRIGAHVSAAGGAHKAVERAHAIGADCVQVFSGSPRGWKRKPIDQVDAAAVFAAQQATGINPVVTHALYLTNLASENPEQVQKTIDAIVYDLEFDALLGGSGVVVHLGSHQGRGWETVRDQTADAMAQILERAPRNGTFLMENSAGQQGKLSSNLEELRWLLDRLQAPNLGWCFDTCHAHAAGLYMGDPADAGARRSAITEIDRLQLWDTLKVIHVNDSRDPFDSGRDRHANLGEGQIPAEDLRCFLRRPELQKLPFILEVPGFAGEGPDAENIRRLRELAEG</sequence>
<keyword evidence="1" id="KW-0540">Nuclease</keyword>
<dbReference type="InterPro" id="IPR013022">
    <property type="entry name" value="Xyl_isomerase-like_TIM-brl"/>
</dbReference>
<keyword evidence="1" id="KW-0234">DNA repair</keyword>
<dbReference type="STRING" id="889378.Spiaf_0352"/>
<evidence type="ECO:0000259" key="2">
    <source>
        <dbReference type="Pfam" id="PF01261"/>
    </source>
</evidence>
<feature type="binding site" evidence="1">
    <location>
        <position position="229"/>
    </location>
    <ligand>
        <name>Zn(2+)</name>
        <dbReference type="ChEBI" id="CHEBI:29105"/>
        <label>3</label>
    </ligand>
</feature>
<dbReference type="InterPro" id="IPR036237">
    <property type="entry name" value="Xyl_isomerase-like_sf"/>
</dbReference>
<feature type="binding site" evidence="1">
    <location>
        <position position="143"/>
    </location>
    <ligand>
        <name>Zn(2+)</name>
        <dbReference type="ChEBI" id="CHEBI:29105"/>
        <label>1</label>
    </ligand>
</feature>
<feature type="binding site" evidence="1">
    <location>
        <position position="231"/>
    </location>
    <ligand>
        <name>Zn(2+)</name>
        <dbReference type="ChEBI" id="CHEBI:29105"/>
        <label>3</label>
    </ligand>
</feature>
<dbReference type="PANTHER" id="PTHR21445:SF0">
    <property type="entry name" value="APURINIC-APYRIMIDINIC ENDONUCLEASE"/>
    <property type="match status" value="1"/>
</dbReference>